<gene>
    <name evidence="15" type="ORF">MCUN1_002903</name>
</gene>
<feature type="region of interest" description="Disordered" evidence="11">
    <location>
        <begin position="157"/>
        <end position="426"/>
    </location>
</feature>
<keyword evidence="4" id="KW-0479">Metal-binding</keyword>
<keyword evidence="16" id="KW-1185">Reference proteome</keyword>
<dbReference type="InterPro" id="IPR006642">
    <property type="entry name" value="Rad18_UBZ4"/>
</dbReference>
<feature type="transmembrane region" description="Helical" evidence="12">
    <location>
        <begin position="1045"/>
        <end position="1071"/>
    </location>
</feature>
<dbReference type="AlphaFoldDB" id="A0AAF0EWI0"/>
<feature type="transmembrane region" description="Helical" evidence="12">
    <location>
        <begin position="1150"/>
        <end position="1170"/>
    </location>
</feature>
<feature type="compositionally biased region" description="Polar residues" evidence="11">
    <location>
        <begin position="317"/>
        <end position="327"/>
    </location>
</feature>
<feature type="transmembrane region" description="Helical" evidence="12">
    <location>
        <begin position="796"/>
        <end position="817"/>
    </location>
</feature>
<evidence type="ECO:0000256" key="11">
    <source>
        <dbReference type="SAM" id="MobiDB-lite"/>
    </source>
</evidence>
<evidence type="ECO:0000313" key="16">
    <source>
        <dbReference type="Proteomes" id="UP001219933"/>
    </source>
</evidence>
<dbReference type="GO" id="GO:0005886">
    <property type="term" value="C:plasma membrane"/>
    <property type="evidence" value="ECO:0007669"/>
    <property type="project" value="TreeGrafter"/>
</dbReference>
<dbReference type="InterPro" id="IPR003034">
    <property type="entry name" value="SAP_dom"/>
</dbReference>
<keyword evidence="8 12" id="KW-1133">Transmembrane helix</keyword>
<evidence type="ECO:0000256" key="5">
    <source>
        <dbReference type="ARBA" id="ARBA00022763"/>
    </source>
</evidence>
<evidence type="ECO:0000256" key="7">
    <source>
        <dbReference type="ARBA" id="ARBA00022833"/>
    </source>
</evidence>
<evidence type="ECO:0008006" key="17">
    <source>
        <dbReference type="Google" id="ProtNLM"/>
    </source>
</evidence>
<dbReference type="PROSITE" id="PS00518">
    <property type="entry name" value="ZF_RING_1"/>
    <property type="match status" value="1"/>
</dbReference>
<dbReference type="SUPFAM" id="SSF57850">
    <property type="entry name" value="RING/U-box"/>
    <property type="match status" value="1"/>
</dbReference>
<feature type="compositionally biased region" description="Polar residues" evidence="11">
    <location>
        <begin position="247"/>
        <end position="257"/>
    </location>
</feature>
<keyword evidence="10" id="KW-0234">DNA repair</keyword>
<dbReference type="InterPro" id="IPR011701">
    <property type="entry name" value="MFS"/>
</dbReference>
<feature type="compositionally biased region" description="Low complexity" evidence="11">
    <location>
        <begin position="214"/>
        <end position="224"/>
    </location>
</feature>
<dbReference type="GO" id="GO:0003677">
    <property type="term" value="F:DNA binding"/>
    <property type="evidence" value="ECO:0007669"/>
    <property type="project" value="InterPro"/>
</dbReference>
<feature type="region of interest" description="Disordered" evidence="11">
    <location>
        <begin position="1"/>
        <end position="75"/>
    </location>
</feature>
<keyword evidence="5" id="KW-0227">DNA damage</keyword>
<evidence type="ECO:0000256" key="12">
    <source>
        <dbReference type="SAM" id="Phobius"/>
    </source>
</evidence>
<feature type="transmembrane region" description="Helical" evidence="12">
    <location>
        <begin position="829"/>
        <end position="852"/>
    </location>
</feature>
<feature type="compositionally biased region" description="Low complexity" evidence="11">
    <location>
        <begin position="563"/>
        <end position="572"/>
    </location>
</feature>
<dbReference type="InterPro" id="IPR018957">
    <property type="entry name" value="Znf_C3HC4_RING-type"/>
</dbReference>
<dbReference type="SMART" id="SM00734">
    <property type="entry name" value="ZnF_Rad18"/>
    <property type="match status" value="1"/>
</dbReference>
<feature type="compositionally biased region" description="Basic and acidic residues" evidence="11">
    <location>
        <begin position="406"/>
        <end position="426"/>
    </location>
</feature>
<comment type="subcellular location">
    <subcellularLocation>
        <location evidence="1">Membrane</location>
        <topology evidence="1">Multi-pass membrane protein</topology>
    </subcellularLocation>
</comment>
<evidence type="ECO:0000256" key="2">
    <source>
        <dbReference type="ARBA" id="ARBA00022448"/>
    </source>
</evidence>
<dbReference type="GO" id="GO:0008270">
    <property type="term" value="F:zinc ion binding"/>
    <property type="evidence" value="ECO:0007669"/>
    <property type="project" value="UniProtKB-KW"/>
</dbReference>
<evidence type="ECO:0000256" key="8">
    <source>
        <dbReference type="ARBA" id="ARBA00022989"/>
    </source>
</evidence>
<reference evidence="15" key="1">
    <citation type="submission" date="2023-03" db="EMBL/GenBank/DDBJ databases">
        <title>Mating type loci evolution in Malassezia.</title>
        <authorList>
            <person name="Coelho M.A."/>
        </authorList>
    </citation>
    <scope>NUCLEOTIDE SEQUENCE</scope>
    <source>
        <strain evidence="15">CBS 11721</strain>
    </source>
</reference>
<feature type="transmembrane region" description="Helical" evidence="12">
    <location>
        <begin position="1083"/>
        <end position="1105"/>
    </location>
</feature>
<dbReference type="GO" id="GO:0022857">
    <property type="term" value="F:transmembrane transporter activity"/>
    <property type="evidence" value="ECO:0007669"/>
    <property type="project" value="InterPro"/>
</dbReference>
<evidence type="ECO:0000256" key="3">
    <source>
        <dbReference type="ARBA" id="ARBA00022692"/>
    </source>
</evidence>
<feature type="transmembrane region" description="Helical" evidence="12">
    <location>
        <begin position="925"/>
        <end position="945"/>
    </location>
</feature>
<dbReference type="SUPFAM" id="SSF103473">
    <property type="entry name" value="MFS general substrate transporter"/>
    <property type="match status" value="1"/>
</dbReference>
<keyword evidence="7" id="KW-0862">Zinc</keyword>
<keyword evidence="3 12" id="KW-0812">Transmembrane</keyword>
<dbReference type="EMBL" id="CP119880">
    <property type="protein sequence ID" value="WFD36032.1"/>
    <property type="molecule type" value="Genomic_DNA"/>
</dbReference>
<dbReference type="PANTHER" id="PTHR23502:SF132">
    <property type="entry name" value="POLYAMINE TRANSPORTER 2-RELATED"/>
    <property type="match status" value="1"/>
</dbReference>
<keyword evidence="9 12" id="KW-0472">Membrane</keyword>
<evidence type="ECO:0000259" key="14">
    <source>
        <dbReference type="SMART" id="SM00734"/>
    </source>
</evidence>
<dbReference type="PANTHER" id="PTHR23502">
    <property type="entry name" value="MAJOR FACILITATOR SUPERFAMILY"/>
    <property type="match status" value="1"/>
</dbReference>
<proteinExistence type="predicted"/>
<feature type="compositionally biased region" description="Low complexity" evidence="11">
    <location>
        <begin position="385"/>
        <end position="398"/>
    </location>
</feature>
<dbReference type="SMART" id="SM00513">
    <property type="entry name" value="SAP"/>
    <property type="match status" value="1"/>
</dbReference>
<dbReference type="InterPro" id="IPR036259">
    <property type="entry name" value="MFS_trans_sf"/>
</dbReference>
<name>A0AAF0EWI0_9BASI</name>
<feature type="compositionally biased region" description="Polar residues" evidence="11">
    <location>
        <begin position="336"/>
        <end position="348"/>
    </location>
</feature>
<evidence type="ECO:0000259" key="13">
    <source>
        <dbReference type="SMART" id="SM00513"/>
    </source>
</evidence>
<evidence type="ECO:0000256" key="6">
    <source>
        <dbReference type="ARBA" id="ARBA00022771"/>
    </source>
</evidence>
<evidence type="ECO:0000313" key="15">
    <source>
        <dbReference type="EMBL" id="WFD36032.1"/>
    </source>
</evidence>
<dbReference type="InterPro" id="IPR017907">
    <property type="entry name" value="Znf_RING_CS"/>
</dbReference>
<evidence type="ECO:0000256" key="4">
    <source>
        <dbReference type="ARBA" id="ARBA00022723"/>
    </source>
</evidence>
<evidence type="ECO:0000256" key="9">
    <source>
        <dbReference type="ARBA" id="ARBA00023136"/>
    </source>
</evidence>
<evidence type="ECO:0000256" key="1">
    <source>
        <dbReference type="ARBA" id="ARBA00004141"/>
    </source>
</evidence>
<keyword evidence="6" id="KW-0863">Zinc-finger</keyword>
<dbReference type="Gene3D" id="1.20.1250.20">
    <property type="entry name" value="MFS general substrate transporter like domains"/>
    <property type="match status" value="1"/>
</dbReference>
<dbReference type="InterPro" id="IPR013083">
    <property type="entry name" value="Znf_RING/FYVE/PHD"/>
</dbReference>
<dbReference type="Gene3D" id="3.30.40.10">
    <property type="entry name" value="Zinc/RING finger domain, C3HC4 (zinc finger)"/>
    <property type="match status" value="1"/>
</dbReference>
<accession>A0AAF0EWI0</accession>
<feature type="domain" description="UBZ4-type" evidence="14">
    <location>
        <begin position="596"/>
        <end position="620"/>
    </location>
</feature>
<protein>
    <recommendedName>
        <fullName evidence="17">Postreplication repair E3 ubiquitin-protein ligase RAD18</fullName>
    </recommendedName>
</protein>
<dbReference type="Pfam" id="PF00097">
    <property type="entry name" value="zf-C3HC4"/>
    <property type="match status" value="1"/>
</dbReference>
<feature type="region of interest" description="Disordered" evidence="11">
    <location>
        <begin position="552"/>
        <end position="585"/>
    </location>
</feature>
<dbReference type="Pfam" id="PF07690">
    <property type="entry name" value="MFS_1"/>
    <property type="match status" value="1"/>
</dbReference>
<organism evidence="15 16">
    <name type="scientific">Malassezia cuniculi</name>
    <dbReference type="NCBI Taxonomy" id="948313"/>
    <lineage>
        <taxon>Eukaryota</taxon>
        <taxon>Fungi</taxon>
        <taxon>Dikarya</taxon>
        <taxon>Basidiomycota</taxon>
        <taxon>Ustilaginomycotina</taxon>
        <taxon>Malasseziomycetes</taxon>
        <taxon>Malasseziales</taxon>
        <taxon>Malasseziaceae</taxon>
        <taxon>Malassezia</taxon>
    </lineage>
</organism>
<dbReference type="Proteomes" id="UP001219933">
    <property type="component" value="Chromosome 4"/>
</dbReference>
<feature type="domain" description="SAP" evidence="13">
    <location>
        <begin position="637"/>
        <end position="671"/>
    </location>
</feature>
<dbReference type="GO" id="GO:0006281">
    <property type="term" value="P:DNA repair"/>
    <property type="evidence" value="ECO:0007669"/>
    <property type="project" value="UniProtKB-KW"/>
</dbReference>
<feature type="transmembrane region" description="Helical" evidence="12">
    <location>
        <begin position="864"/>
        <end position="882"/>
    </location>
</feature>
<evidence type="ECO:0000256" key="10">
    <source>
        <dbReference type="ARBA" id="ARBA00023204"/>
    </source>
</evidence>
<sequence>MHNGDFVLFDDGEAQAPGAAPSQVPDFAKPEFLQYRGNGAAGSPLLDSGTAVSAGDTPRGLPSDAFSPVQDASPSTYSPYAGESLGSPLNMLSLQNGDGAPALFPALFPSNQQYGDADGVTAATPTLAPQQTQTAPGANNLDKWKAFWDAEQQRLRDKLPPTGNVQLSDIPDPSKATVYPKDIYLDGSWPAPSRPLFPTRESSGSSSVPPTPFTMSSSMETGSSTEEDDDEDEKPFPAQNGGAPSVPNEQALAQWSRSMYALPNARGTTAAGPWSRFGPTFSGVSASSESDEDYELGTSAGAMPLRAPQRAGGGSMDSYSASMTESELSQDERGRQSPSIRKSAQAIATVNERPRSPSPVSERETATPPARSLRASPRSTREQPDSSPSSPDAGAESDPTFEDSDYDQHEAGPVRPTARERQEAQLVKDGRLRVEDSVVLGKEVDVKKALSELEWACRLTKDIFRAPVALRECNHVFCSQCIRTHINQAGGVGAFCPQCRQKKAYDSELVPQPALEEVADAWRAARPFLERVCDDSRACAEELAALQAEVASGTAVAAPPPHSSSADQHAPSNSDTPRKRRRAANVDYREIPDELLVECPICARELPAAELNTHLDLGCSSAPAPGSDEKRLTRPQYQLKSERDLRKMLQSIGLSSSGHRERLVERHRQWVNLYNANLDAAPSRRAPVSELKKQLKAWEKAIDEDSSRRVQVDEKQYQSWMRHNQSQYRELAKIAQSTAAKPEYAPRSEIAAKGNFDATPEMLSSSVASTVSNSSSSTSLNLDKHDPQNWSQPRKIYVLIVYMLLTMVTTYTSGAYSPGISEMRKDFHVSMIVAQLGTSLFMFGMAAGTLFWGPLSQTLGRRPVMLMAYSGHLAFALGTCFAHNIQTLLICRFFGGAMGTVCFSNVAGGIVDMTKPRDRSPYNTCFRLIALFGPALAALLADVAVRDSDWRWNLRSLPIINGAILLLYFITVPETYMPIIKVREELILAEMQTFSDFAHHRPVSATRIREQLKRTFWTKQDFIEFGKRFGSQLTMPWVLLFEEPIVMIVCFYTSMLYGLLYGSLLFFPYVWGEIRGFTAVQMGYTYIAVMAGFLASGMLIGCCLQHRDYAKACDEGSPSPELRIRSHLWTELLVPIGLFMFAWTGPFPEIHWIVPCIALFIFAFGMMSVYNGWMSYLGDTYATNVAAAP</sequence>
<keyword evidence="2" id="KW-0813">Transport</keyword>
<feature type="transmembrane region" description="Helical" evidence="12">
    <location>
        <begin position="1126"/>
        <end position="1144"/>
    </location>
</feature>